<comment type="caution">
    <text evidence="7">The sequence shown here is derived from an EMBL/GenBank/DDBJ whole genome shotgun (WGS) entry which is preliminary data.</text>
</comment>
<evidence type="ECO:0000256" key="3">
    <source>
        <dbReference type="ARBA" id="ARBA00022989"/>
    </source>
</evidence>
<feature type="transmembrane region" description="Helical" evidence="5">
    <location>
        <begin position="404"/>
        <end position="422"/>
    </location>
</feature>
<feature type="transmembrane region" description="Helical" evidence="5">
    <location>
        <begin position="20"/>
        <end position="41"/>
    </location>
</feature>
<dbReference type="Gene3D" id="1.20.1250.20">
    <property type="entry name" value="MFS general substrate transporter like domains"/>
    <property type="match status" value="1"/>
</dbReference>
<dbReference type="PANTHER" id="PTHR43826">
    <property type="entry name" value="GLUCOSE-6-PHOSPHATE EXCHANGER SLC37A4"/>
    <property type="match status" value="1"/>
</dbReference>
<feature type="transmembrane region" description="Helical" evidence="5">
    <location>
        <begin position="87"/>
        <end position="105"/>
    </location>
</feature>
<dbReference type="RefSeq" id="WP_205261761.1">
    <property type="nucleotide sequence ID" value="NZ_JAERWK010000021.1"/>
</dbReference>
<comment type="subcellular location">
    <subcellularLocation>
        <location evidence="1">Cell membrane</location>
        <topology evidence="1">Multi-pass membrane protein</topology>
    </subcellularLocation>
</comment>
<keyword evidence="4 5" id="KW-0472">Membrane</keyword>
<feature type="transmembrane region" description="Helical" evidence="5">
    <location>
        <begin position="332"/>
        <end position="352"/>
    </location>
</feature>
<evidence type="ECO:0000256" key="1">
    <source>
        <dbReference type="ARBA" id="ARBA00004651"/>
    </source>
</evidence>
<feature type="transmembrane region" description="Helical" evidence="5">
    <location>
        <begin position="147"/>
        <end position="169"/>
    </location>
</feature>
<dbReference type="AlphaFoldDB" id="A0A938YJ87"/>
<feature type="transmembrane region" description="Helical" evidence="5">
    <location>
        <begin position="238"/>
        <end position="257"/>
    </location>
</feature>
<protein>
    <submittedName>
        <fullName evidence="7">MFS transporter</fullName>
    </submittedName>
</protein>
<feature type="transmembrane region" description="Helical" evidence="5">
    <location>
        <begin position="309"/>
        <end position="326"/>
    </location>
</feature>
<keyword evidence="8" id="KW-1185">Reference proteome</keyword>
<evidence type="ECO:0000259" key="6">
    <source>
        <dbReference type="PROSITE" id="PS50850"/>
    </source>
</evidence>
<organism evidence="7 8">
    <name type="scientific">Nakamurella leprariae</name>
    <dbReference type="NCBI Taxonomy" id="2803911"/>
    <lineage>
        <taxon>Bacteria</taxon>
        <taxon>Bacillati</taxon>
        <taxon>Actinomycetota</taxon>
        <taxon>Actinomycetes</taxon>
        <taxon>Nakamurellales</taxon>
        <taxon>Nakamurellaceae</taxon>
        <taxon>Nakamurella</taxon>
    </lineage>
</organism>
<dbReference type="Proteomes" id="UP000663792">
    <property type="component" value="Unassembled WGS sequence"/>
</dbReference>
<proteinExistence type="predicted"/>
<sequence>MSLAELPPALRNVGAGKRRWVLITVLWTNFGVWLDSAKTSLLTPYWAGDLGLDAAQIADVSSAYLLGYFPTLFVAGFLADRIGPKKMLIICLTGVTVMGFTMAAVQTYNEMYVRNLIFGIFFGFLWAPCQRMLAVWFPVFDTPRVTALWVGSQMITAIVAPLIALPIAINIDWRWSFVVISLIGLPALFLLIFKTSDVPSRLKGISQAEVELINFGRSEEAQAKLPTREILAFFKRPSIIAMCIAAGLATTPTWLIGTWSSYGVITLGGVDGNMFTYVAPLASLIPVAYTFLHGKAVNTIFKGRLKPPMLLGVGIAALGYLLAAVLDVPWFLWLLFISAFGFMSNPLFWGSLNTYWVRAARPEATGTLNGIAAGLQVAFGYVLVKVSAEWLDPNKQGLGQISTIWLVGAAVFAAAAIPVLFVKEPKSDGKDLPTGPAAGAAVH</sequence>
<dbReference type="PANTHER" id="PTHR43826:SF3">
    <property type="entry name" value="GLUCOSE-6-PHOSPHATE EXCHANGER SLC37A4"/>
    <property type="match status" value="1"/>
</dbReference>
<gene>
    <name evidence="7" type="ORF">JL106_16065</name>
</gene>
<reference evidence="7" key="1">
    <citation type="submission" date="2021-01" db="EMBL/GenBank/DDBJ databases">
        <title>YIM 132084 draft genome.</title>
        <authorList>
            <person name="An D."/>
        </authorList>
    </citation>
    <scope>NUCLEOTIDE SEQUENCE</scope>
    <source>
        <strain evidence="7">YIM 132084</strain>
    </source>
</reference>
<feature type="transmembrane region" description="Helical" evidence="5">
    <location>
        <begin position="175"/>
        <end position="193"/>
    </location>
</feature>
<dbReference type="InterPro" id="IPR036259">
    <property type="entry name" value="MFS_trans_sf"/>
</dbReference>
<dbReference type="PROSITE" id="PS50850">
    <property type="entry name" value="MFS"/>
    <property type="match status" value="1"/>
</dbReference>
<feature type="transmembrane region" description="Helical" evidence="5">
    <location>
        <begin position="117"/>
        <end position="140"/>
    </location>
</feature>
<dbReference type="InterPro" id="IPR020846">
    <property type="entry name" value="MFS_dom"/>
</dbReference>
<dbReference type="GO" id="GO:0035435">
    <property type="term" value="P:phosphate ion transmembrane transport"/>
    <property type="evidence" value="ECO:0007669"/>
    <property type="project" value="TreeGrafter"/>
</dbReference>
<accession>A0A938YJ87</accession>
<evidence type="ECO:0000256" key="5">
    <source>
        <dbReference type="SAM" id="Phobius"/>
    </source>
</evidence>
<dbReference type="Pfam" id="PF07690">
    <property type="entry name" value="MFS_1"/>
    <property type="match status" value="1"/>
</dbReference>
<dbReference type="GO" id="GO:0005886">
    <property type="term" value="C:plasma membrane"/>
    <property type="evidence" value="ECO:0007669"/>
    <property type="project" value="UniProtKB-SubCell"/>
</dbReference>
<feature type="transmembrane region" description="Helical" evidence="5">
    <location>
        <begin position="61"/>
        <end position="80"/>
    </location>
</feature>
<evidence type="ECO:0000313" key="8">
    <source>
        <dbReference type="Proteomes" id="UP000663792"/>
    </source>
</evidence>
<name>A0A938YJ87_9ACTN</name>
<evidence type="ECO:0000256" key="2">
    <source>
        <dbReference type="ARBA" id="ARBA00022692"/>
    </source>
</evidence>
<keyword evidence="3 5" id="KW-1133">Transmembrane helix</keyword>
<dbReference type="SUPFAM" id="SSF103473">
    <property type="entry name" value="MFS general substrate transporter"/>
    <property type="match status" value="1"/>
</dbReference>
<dbReference type="InterPro" id="IPR011701">
    <property type="entry name" value="MFS"/>
</dbReference>
<dbReference type="GO" id="GO:0061513">
    <property type="term" value="F:glucose 6-phosphate:phosphate antiporter activity"/>
    <property type="evidence" value="ECO:0007669"/>
    <property type="project" value="TreeGrafter"/>
</dbReference>
<dbReference type="InterPro" id="IPR051337">
    <property type="entry name" value="OPA_Antiporter"/>
</dbReference>
<dbReference type="EMBL" id="JAERWK010000021">
    <property type="protein sequence ID" value="MBM9468800.1"/>
    <property type="molecule type" value="Genomic_DNA"/>
</dbReference>
<feature type="transmembrane region" description="Helical" evidence="5">
    <location>
        <begin position="364"/>
        <end position="384"/>
    </location>
</feature>
<feature type="domain" description="Major facilitator superfamily (MFS) profile" evidence="6">
    <location>
        <begin position="21"/>
        <end position="426"/>
    </location>
</feature>
<evidence type="ECO:0000313" key="7">
    <source>
        <dbReference type="EMBL" id="MBM9468800.1"/>
    </source>
</evidence>
<evidence type="ECO:0000256" key="4">
    <source>
        <dbReference type="ARBA" id="ARBA00023136"/>
    </source>
</evidence>
<keyword evidence="2 5" id="KW-0812">Transmembrane</keyword>
<feature type="transmembrane region" description="Helical" evidence="5">
    <location>
        <begin position="277"/>
        <end position="297"/>
    </location>
</feature>